<sequence length="96" mass="11318">MGFFRRKLDRNVQLSWNLGKSQADDLFGIARSPAWFFFRPFFDFFGFLNFEFPFFIFNFFSFPPHHVMNGHAGHSSLSHTTRWTAVATKIRKTCVS</sequence>
<keyword evidence="1" id="KW-0472">Membrane</keyword>
<gene>
    <name evidence="2" type="ORF">BDV39DRAFT_177180</name>
</gene>
<accession>A0A5N6X033</accession>
<evidence type="ECO:0000313" key="3">
    <source>
        <dbReference type="Proteomes" id="UP000325945"/>
    </source>
</evidence>
<dbReference type="EMBL" id="ML741800">
    <property type="protein sequence ID" value="KAE8326353.1"/>
    <property type="molecule type" value="Genomic_DNA"/>
</dbReference>
<keyword evidence="3" id="KW-1185">Reference proteome</keyword>
<feature type="transmembrane region" description="Helical" evidence="1">
    <location>
        <begin position="41"/>
        <end position="60"/>
    </location>
</feature>
<reference evidence="3" key="1">
    <citation type="submission" date="2019-04" db="EMBL/GenBank/DDBJ databases">
        <title>Friends and foes A comparative genomics studyof 23 Aspergillus species from section Flavi.</title>
        <authorList>
            <consortium name="DOE Joint Genome Institute"/>
            <person name="Kjaerbolling I."/>
            <person name="Vesth T."/>
            <person name="Frisvad J.C."/>
            <person name="Nybo J.L."/>
            <person name="Theobald S."/>
            <person name="Kildgaard S."/>
            <person name="Isbrandt T."/>
            <person name="Kuo A."/>
            <person name="Sato A."/>
            <person name="Lyhne E.K."/>
            <person name="Kogle M.E."/>
            <person name="Wiebenga A."/>
            <person name="Kun R.S."/>
            <person name="Lubbers R.J."/>
            <person name="Makela M.R."/>
            <person name="Barry K."/>
            <person name="Chovatia M."/>
            <person name="Clum A."/>
            <person name="Daum C."/>
            <person name="Haridas S."/>
            <person name="He G."/>
            <person name="LaButti K."/>
            <person name="Lipzen A."/>
            <person name="Mondo S."/>
            <person name="Riley R."/>
            <person name="Salamov A."/>
            <person name="Simmons B.A."/>
            <person name="Magnuson J.K."/>
            <person name="Henrissat B."/>
            <person name="Mortensen U.H."/>
            <person name="Larsen T.O."/>
            <person name="Devries R.P."/>
            <person name="Grigoriev I.V."/>
            <person name="Machida M."/>
            <person name="Baker S.E."/>
            <person name="Andersen M.R."/>
        </authorList>
    </citation>
    <scope>NUCLEOTIDE SEQUENCE [LARGE SCALE GENOMIC DNA]</scope>
    <source>
        <strain evidence="3">CBS 130017</strain>
    </source>
</reference>
<dbReference type="Proteomes" id="UP000325945">
    <property type="component" value="Unassembled WGS sequence"/>
</dbReference>
<evidence type="ECO:0000256" key="1">
    <source>
        <dbReference type="SAM" id="Phobius"/>
    </source>
</evidence>
<protein>
    <submittedName>
        <fullName evidence="2">Uncharacterized protein</fullName>
    </submittedName>
</protein>
<evidence type="ECO:0000313" key="2">
    <source>
        <dbReference type="EMBL" id="KAE8326353.1"/>
    </source>
</evidence>
<keyword evidence="1" id="KW-1133">Transmembrane helix</keyword>
<name>A0A5N6X033_9EURO</name>
<organism evidence="2 3">
    <name type="scientific">Aspergillus sergii</name>
    <dbReference type="NCBI Taxonomy" id="1034303"/>
    <lineage>
        <taxon>Eukaryota</taxon>
        <taxon>Fungi</taxon>
        <taxon>Dikarya</taxon>
        <taxon>Ascomycota</taxon>
        <taxon>Pezizomycotina</taxon>
        <taxon>Eurotiomycetes</taxon>
        <taxon>Eurotiomycetidae</taxon>
        <taxon>Eurotiales</taxon>
        <taxon>Aspergillaceae</taxon>
        <taxon>Aspergillus</taxon>
        <taxon>Aspergillus subgen. Circumdati</taxon>
    </lineage>
</organism>
<proteinExistence type="predicted"/>
<keyword evidence="1" id="KW-0812">Transmembrane</keyword>
<dbReference type="AlphaFoldDB" id="A0A5N6X033"/>